<organism evidence="4 5">
    <name type="scientific">Koribacter versatilis (strain Ellin345)</name>
    <dbReference type="NCBI Taxonomy" id="204669"/>
    <lineage>
        <taxon>Bacteria</taxon>
        <taxon>Pseudomonadati</taxon>
        <taxon>Acidobacteriota</taxon>
        <taxon>Terriglobia</taxon>
        <taxon>Terriglobales</taxon>
        <taxon>Candidatus Korobacteraceae</taxon>
        <taxon>Candidatus Korobacter</taxon>
    </lineage>
</organism>
<dbReference type="GO" id="GO:0000155">
    <property type="term" value="F:phosphorelay sensor kinase activity"/>
    <property type="evidence" value="ECO:0007669"/>
    <property type="project" value="InterPro"/>
</dbReference>
<dbReference type="PANTHER" id="PTHR34220">
    <property type="entry name" value="SENSOR HISTIDINE KINASE YPDA"/>
    <property type="match status" value="1"/>
</dbReference>
<keyword evidence="1" id="KW-0812">Transmembrane</keyword>
<feature type="transmembrane region" description="Helical" evidence="1">
    <location>
        <begin position="48"/>
        <end position="66"/>
    </location>
</feature>
<sequence length="384" mass="43060">MQTVRLKDWRLWAVSFTAWTAFSLLYGGSNYAWHFAAGHPTSLREIELLHLLNCWIDAFLTPFVFVASSRIVLQKSNWLRFVGIHAAGMVLFTAAHTVLRMALYPVRNQFTGEIASASLDLAWRMFLYSLHSEGVTAYLSVVVLAQLMWSKSEAQRRALAEEQMRRAAAEARIEMLRLQLQPHFLFNCLNTAAELIHADPDAAERMLFSIADLLREIIGGMRSNTHTLAEELEFTKTFFSIEQLRFPSRLQLTIDVQDSLYCCMVPTMLLQPLVENSVKHGMSQTSNGLVVAIDALARDGNLELWVRDNGRGLPAKTNGKNGGTGLRNTRERLDHLYKGSHMLAISPAKGGGTVVHIVLPRCEEQDNQALNLVSASEQVDADDF</sequence>
<dbReference type="InterPro" id="IPR003594">
    <property type="entry name" value="HATPase_dom"/>
</dbReference>
<keyword evidence="4" id="KW-0418">Kinase</keyword>
<evidence type="ECO:0000259" key="3">
    <source>
        <dbReference type="Pfam" id="PF06580"/>
    </source>
</evidence>
<proteinExistence type="predicted"/>
<dbReference type="Pfam" id="PF02518">
    <property type="entry name" value="HATPase_c"/>
    <property type="match status" value="1"/>
</dbReference>
<dbReference type="KEGG" id="aba:Acid345_3837"/>
<dbReference type="PANTHER" id="PTHR34220:SF7">
    <property type="entry name" value="SENSOR HISTIDINE KINASE YPDA"/>
    <property type="match status" value="1"/>
</dbReference>
<dbReference type="AlphaFoldDB" id="Q1IJW3"/>
<dbReference type="HOGENOM" id="CLU_020473_1_1_0"/>
<dbReference type="InterPro" id="IPR010559">
    <property type="entry name" value="Sig_transdc_His_kin_internal"/>
</dbReference>
<dbReference type="InterPro" id="IPR050640">
    <property type="entry name" value="Bact_2-comp_sensor_kinase"/>
</dbReference>
<feature type="transmembrane region" description="Helical" evidence="1">
    <location>
        <begin position="9"/>
        <end position="28"/>
    </location>
</feature>
<dbReference type="SUPFAM" id="SSF55874">
    <property type="entry name" value="ATPase domain of HSP90 chaperone/DNA topoisomerase II/histidine kinase"/>
    <property type="match status" value="1"/>
</dbReference>
<feature type="domain" description="Signal transduction histidine kinase internal region" evidence="3">
    <location>
        <begin position="171"/>
        <end position="250"/>
    </location>
</feature>
<accession>Q1IJW3</accession>
<gene>
    <name evidence="4" type="ordered locus">Acid345_3837</name>
</gene>
<dbReference type="eggNOG" id="COG2972">
    <property type="taxonomic scope" value="Bacteria"/>
</dbReference>
<reference evidence="4 5" key="1">
    <citation type="journal article" date="2009" name="Appl. Environ. Microbiol.">
        <title>Three genomes from the phylum Acidobacteria provide insight into the lifestyles of these microorganisms in soils.</title>
        <authorList>
            <person name="Ward N.L."/>
            <person name="Challacombe J.F."/>
            <person name="Janssen P.H."/>
            <person name="Henrissat B."/>
            <person name="Coutinho P.M."/>
            <person name="Wu M."/>
            <person name="Xie G."/>
            <person name="Haft D.H."/>
            <person name="Sait M."/>
            <person name="Badger J."/>
            <person name="Barabote R.D."/>
            <person name="Bradley B."/>
            <person name="Brettin T.S."/>
            <person name="Brinkac L.M."/>
            <person name="Bruce D."/>
            <person name="Creasy T."/>
            <person name="Daugherty S.C."/>
            <person name="Davidsen T.M."/>
            <person name="DeBoy R.T."/>
            <person name="Detter J.C."/>
            <person name="Dodson R.J."/>
            <person name="Durkin A.S."/>
            <person name="Ganapathy A."/>
            <person name="Gwinn-Giglio M."/>
            <person name="Han C.S."/>
            <person name="Khouri H."/>
            <person name="Kiss H."/>
            <person name="Kothari S.P."/>
            <person name="Madupu R."/>
            <person name="Nelson K.E."/>
            <person name="Nelson W.C."/>
            <person name="Paulsen I."/>
            <person name="Penn K."/>
            <person name="Ren Q."/>
            <person name="Rosovitz M.J."/>
            <person name="Selengut J.D."/>
            <person name="Shrivastava S."/>
            <person name="Sullivan S.A."/>
            <person name="Tapia R."/>
            <person name="Thompson L.S."/>
            <person name="Watkins K.L."/>
            <person name="Yang Q."/>
            <person name="Yu C."/>
            <person name="Zafar N."/>
            <person name="Zhou L."/>
            <person name="Kuske C.R."/>
        </authorList>
    </citation>
    <scope>NUCLEOTIDE SEQUENCE [LARGE SCALE GENOMIC DNA]</scope>
    <source>
        <strain evidence="4 5">Ellin345</strain>
    </source>
</reference>
<protein>
    <submittedName>
        <fullName evidence="4">Periplasmic senrsor signal transduction histidine kinase</fullName>
    </submittedName>
</protein>
<dbReference type="GO" id="GO:0016020">
    <property type="term" value="C:membrane"/>
    <property type="evidence" value="ECO:0007669"/>
    <property type="project" value="InterPro"/>
</dbReference>
<dbReference type="STRING" id="204669.Acid345_3837"/>
<feature type="domain" description="Histidine kinase/HSP90-like ATPase" evidence="2">
    <location>
        <begin position="269"/>
        <end position="361"/>
    </location>
</feature>
<keyword evidence="1" id="KW-0472">Membrane</keyword>
<dbReference type="EMBL" id="CP000360">
    <property type="protein sequence ID" value="ABF42837.1"/>
    <property type="molecule type" value="Genomic_DNA"/>
</dbReference>
<keyword evidence="4" id="KW-0808">Transferase</keyword>
<feature type="transmembrane region" description="Helical" evidence="1">
    <location>
        <begin position="78"/>
        <end position="99"/>
    </location>
</feature>
<dbReference type="Proteomes" id="UP000002432">
    <property type="component" value="Chromosome"/>
</dbReference>
<keyword evidence="5" id="KW-1185">Reference proteome</keyword>
<evidence type="ECO:0000313" key="4">
    <source>
        <dbReference type="EMBL" id="ABF42837.1"/>
    </source>
</evidence>
<evidence type="ECO:0000259" key="2">
    <source>
        <dbReference type="Pfam" id="PF02518"/>
    </source>
</evidence>
<keyword evidence="1" id="KW-1133">Transmembrane helix</keyword>
<dbReference type="Pfam" id="PF06580">
    <property type="entry name" value="His_kinase"/>
    <property type="match status" value="1"/>
</dbReference>
<evidence type="ECO:0000313" key="5">
    <source>
        <dbReference type="Proteomes" id="UP000002432"/>
    </source>
</evidence>
<dbReference type="EnsemblBacteria" id="ABF42837">
    <property type="protein sequence ID" value="ABF42837"/>
    <property type="gene ID" value="Acid345_3837"/>
</dbReference>
<dbReference type="InterPro" id="IPR036890">
    <property type="entry name" value="HATPase_C_sf"/>
</dbReference>
<name>Q1IJW3_KORVE</name>
<dbReference type="Gene3D" id="3.30.565.10">
    <property type="entry name" value="Histidine kinase-like ATPase, C-terminal domain"/>
    <property type="match status" value="1"/>
</dbReference>
<evidence type="ECO:0000256" key="1">
    <source>
        <dbReference type="SAM" id="Phobius"/>
    </source>
</evidence>